<proteinExistence type="inferred from homology"/>
<evidence type="ECO:0000259" key="19">
    <source>
        <dbReference type="PROSITE" id="PS51671"/>
    </source>
</evidence>
<dbReference type="AlphaFoldDB" id="A0A2T2X8V8"/>
<evidence type="ECO:0000256" key="3">
    <source>
        <dbReference type="ARBA" id="ARBA00004986"/>
    </source>
</evidence>
<keyword evidence="13" id="KW-0457">Lysine biosynthesis</keyword>
<keyword evidence="12" id="KW-0220">Diaminopimelate biosynthesis</keyword>
<evidence type="ECO:0000256" key="1">
    <source>
        <dbReference type="ARBA" id="ARBA00003121"/>
    </source>
</evidence>
<dbReference type="CDD" id="cd04923">
    <property type="entry name" value="ACT_AK-LysC-DapG-like_2"/>
    <property type="match status" value="1"/>
</dbReference>
<evidence type="ECO:0000256" key="14">
    <source>
        <dbReference type="ARBA" id="ARBA00047872"/>
    </source>
</evidence>
<keyword evidence="10 17" id="KW-0418">Kinase</keyword>
<dbReference type="InterPro" id="IPR036393">
    <property type="entry name" value="AceGlu_kinase-like_sf"/>
</dbReference>
<comment type="pathway">
    <text evidence="3 18">Amino-acid biosynthesis; L-methionine biosynthesis via de novo pathway; L-homoserine from L-aspartate: step 1/3.</text>
</comment>
<dbReference type="GO" id="GO:0009090">
    <property type="term" value="P:homoserine biosynthetic process"/>
    <property type="evidence" value="ECO:0007669"/>
    <property type="project" value="TreeGrafter"/>
</dbReference>
<comment type="similarity">
    <text evidence="5 17">Belongs to the aspartokinase family.</text>
</comment>
<keyword evidence="9 16" id="KW-0547">Nucleotide-binding</keyword>
<dbReference type="PIRSF" id="PIRSF000726">
    <property type="entry name" value="Asp_kin"/>
    <property type="match status" value="1"/>
</dbReference>
<dbReference type="InterPro" id="IPR045865">
    <property type="entry name" value="ACT-like_dom_sf"/>
</dbReference>
<evidence type="ECO:0000256" key="10">
    <source>
        <dbReference type="ARBA" id="ARBA00022777"/>
    </source>
</evidence>
<dbReference type="GO" id="GO:0009088">
    <property type="term" value="P:threonine biosynthetic process"/>
    <property type="evidence" value="ECO:0007669"/>
    <property type="project" value="UniProtKB-UniPathway"/>
</dbReference>
<dbReference type="GO" id="GO:0009089">
    <property type="term" value="P:lysine biosynthetic process via diaminopimelate"/>
    <property type="evidence" value="ECO:0007669"/>
    <property type="project" value="UniProtKB-UniPathway"/>
</dbReference>
<keyword evidence="11 16" id="KW-0067">ATP-binding</keyword>
<keyword evidence="6 18" id="KW-0028">Amino-acid biosynthesis</keyword>
<dbReference type="SUPFAM" id="SSF55021">
    <property type="entry name" value="ACT-like"/>
    <property type="match status" value="2"/>
</dbReference>
<organism evidence="20 21">
    <name type="scientific">Sulfobacillus benefaciens</name>
    <dbReference type="NCBI Taxonomy" id="453960"/>
    <lineage>
        <taxon>Bacteria</taxon>
        <taxon>Bacillati</taxon>
        <taxon>Bacillota</taxon>
        <taxon>Clostridia</taxon>
        <taxon>Eubacteriales</taxon>
        <taxon>Clostridiales Family XVII. Incertae Sedis</taxon>
        <taxon>Sulfobacillus</taxon>
    </lineage>
</organism>
<dbReference type="InterPro" id="IPR054352">
    <property type="entry name" value="ACT_Aspartokinase"/>
</dbReference>
<feature type="binding site" evidence="16">
    <location>
        <position position="46"/>
    </location>
    <ligand>
        <name>substrate</name>
    </ligand>
</feature>
<dbReference type="Gene3D" id="3.30.2130.10">
    <property type="entry name" value="VC0802-like"/>
    <property type="match status" value="1"/>
</dbReference>
<comment type="pathway">
    <text evidence="4 18">Amino-acid biosynthesis; L-threonine biosynthesis; L-threonine from L-aspartate: step 1/5.</text>
</comment>
<keyword evidence="7 17" id="KW-0808">Transferase</keyword>
<evidence type="ECO:0000256" key="11">
    <source>
        <dbReference type="ARBA" id="ARBA00022840"/>
    </source>
</evidence>
<dbReference type="UniPathway" id="UPA00051">
    <property type="reaction ID" value="UER00462"/>
</dbReference>
<feature type="binding site" evidence="16">
    <location>
        <begin position="6"/>
        <end position="9"/>
    </location>
    <ligand>
        <name>ATP</name>
        <dbReference type="ChEBI" id="CHEBI:30616"/>
    </ligand>
</feature>
<dbReference type="InterPro" id="IPR001048">
    <property type="entry name" value="Asp/Glu/Uridylate_kinase"/>
</dbReference>
<dbReference type="SUPFAM" id="SSF53633">
    <property type="entry name" value="Carbamate kinase-like"/>
    <property type="match status" value="1"/>
</dbReference>
<comment type="catalytic activity">
    <reaction evidence="14 17">
        <text>L-aspartate + ATP = 4-phospho-L-aspartate + ADP</text>
        <dbReference type="Rhea" id="RHEA:23776"/>
        <dbReference type="ChEBI" id="CHEBI:29991"/>
        <dbReference type="ChEBI" id="CHEBI:30616"/>
        <dbReference type="ChEBI" id="CHEBI:57535"/>
        <dbReference type="ChEBI" id="CHEBI:456216"/>
        <dbReference type="EC" id="2.7.2.4"/>
    </reaction>
</comment>
<dbReference type="GO" id="GO:0005524">
    <property type="term" value="F:ATP binding"/>
    <property type="evidence" value="ECO:0007669"/>
    <property type="project" value="UniProtKB-KW"/>
</dbReference>
<comment type="subunit">
    <text evidence="15">Tetramer consisting of 2 isoforms Alpha (catalytic and regulation) and of a homodimer of 2 isoforms Beta (regulation).</text>
</comment>
<name>A0A2T2X8V8_9FIRM</name>
<evidence type="ECO:0000256" key="17">
    <source>
        <dbReference type="RuleBase" id="RU003448"/>
    </source>
</evidence>
<evidence type="ECO:0000256" key="18">
    <source>
        <dbReference type="RuleBase" id="RU004249"/>
    </source>
</evidence>
<feature type="binding site" evidence="16">
    <location>
        <position position="73"/>
    </location>
    <ligand>
        <name>substrate</name>
    </ligand>
</feature>
<evidence type="ECO:0000256" key="15">
    <source>
        <dbReference type="ARBA" id="ARBA00063835"/>
    </source>
</evidence>
<dbReference type="PROSITE" id="PS00324">
    <property type="entry name" value="ASPARTOKINASE"/>
    <property type="match status" value="1"/>
</dbReference>
<evidence type="ECO:0000256" key="8">
    <source>
        <dbReference type="ARBA" id="ARBA00022737"/>
    </source>
</evidence>
<dbReference type="InterPro" id="IPR018042">
    <property type="entry name" value="Aspartate_kinase_CS"/>
</dbReference>
<evidence type="ECO:0000256" key="5">
    <source>
        <dbReference type="ARBA" id="ARBA00010122"/>
    </source>
</evidence>
<feature type="binding site" evidence="16">
    <location>
        <position position="178"/>
    </location>
    <ligand>
        <name>ATP</name>
        <dbReference type="ChEBI" id="CHEBI:30616"/>
    </ligand>
</feature>
<dbReference type="EC" id="2.7.2.4" evidence="17"/>
<reference evidence="20 21" key="1">
    <citation type="journal article" date="2014" name="BMC Genomics">
        <title>Comparison of environmental and isolate Sulfobacillus genomes reveals diverse carbon, sulfur, nitrogen, and hydrogen metabolisms.</title>
        <authorList>
            <person name="Justice N.B."/>
            <person name="Norman A."/>
            <person name="Brown C.T."/>
            <person name="Singh A."/>
            <person name="Thomas B.C."/>
            <person name="Banfield J.F."/>
        </authorList>
    </citation>
    <scope>NUCLEOTIDE SEQUENCE [LARGE SCALE GENOMIC DNA]</scope>
    <source>
        <strain evidence="20">AMDSBA1</strain>
    </source>
</reference>
<dbReference type="GO" id="GO:0019877">
    <property type="term" value="P:diaminopimelate biosynthetic process"/>
    <property type="evidence" value="ECO:0007669"/>
    <property type="project" value="UniProtKB-KW"/>
</dbReference>
<dbReference type="CDD" id="cd04913">
    <property type="entry name" value="ACT_AKii-LysC-BS-like_1"/>
    <property type="match status" value="1"/>
</dbReference>
<feature type="binding site" evidence="16">
    <location>
        <position position="183"/>
    </location>
    <ligand>
        <name>ATP</name>
        <dbReference type="ChEBI" id="CHEBI:30616"/>
    </ligand>
</feature>
<gene>
    <name evidence="20" type="ORF">C7B43_04340</name>
</gene>
<dbReference type="UniPathway" id="UPA00034">
    <property type="reaction ID" value="UER00015"/>
</dbReference>
<dbReference type="PANTHER" id="PTHR21499:SF3">
    <property type="entry name" value="ASPARTOKINASE"/>
    <property type="match status" value="1"/>
</dbReference>
<sequence length="411" mass="43762">MLIVQKYGGSSLGSADHVRNVARKIQRTVEQGHQVVVVVSAMGDSTDDLLELAMQLAPTPSARELDQLLSTGETQSSALMAMTLEHSGVPAKSFSGRQAGIITSYDFGKARIEHVEPRELRNALAVGITPVVAGFQGVTRSGEVATLGRGGSDLTAIAIANALGADRCEIYSDVAGVYTADPRIIPSASPLGMLNYDEMLELSSQGAQVLQTQAVEFAKGQQVPIYARSTFSDDPGTVIREVKKENIEKPPVTAIALNRHIAKIGLIGVPDAPGVAALLFGELGQSGINVELIIQALSHNQLNDIAFTIEEEDVNRAEPIVKECLRKLGGNSLTIDTQVAKVSAIGSGMLGRPGVAARVFQALANGNINIQMIGTSEIKISCIIDRKDAERAMRLIHDEFQLGMSQEMIED</sequence>
<evidence type="ECO:0000256" key="12">
    <source>
        <dbReference type="ARBA" id="ARBA00022915"/>
    </source>
</evidence>
<protein>
    <recommendedName>
        <fullName evidence="17">Aspartokinase</fullName>
        <ecNumber evidence="17">2.7.2.4</ecNumber>
    </recommendedName>
</protein>
<dbReference type="NCBIfam" id="NF005154">
    <property type="entry name" value="PRK06635.1-2"/>
    <property type="match status" value="1"/>
</dbReference>
<dbReference type="GO" id="GO:0005829">
    <property type="term" value="C:cytosol"/>
    <property type="evidence" value="ECO:0007669"/>
    <property type="project" value="TreeGrafter"/>
</dbReference>
<comment type="caution">
    <text evidence="20">The sequence shown here is derived from an EMBL/GenBank/DDBJ whole genome shotgun (WGS) entry which is preliminary data.</text>
</comment>
<dbReference type="FunFam" id="3.40.1160.10:FF:000002">
    <property type="entry name" value="Aspartokinase"/>
    <property type="match status" value="1"/>
</dbReference>
<dbReference type="NCBIfam" id="TIGR00657">
    <property type="entry name" value="asp_kinases"/>
    <property type="match status" value="1"/>
</dbReference>
<evidence type="ECO:0000256" key="4">
    <source>
        <dbReference type="ARBA" id="ARBA00005139"/>
    </source>
</evidence>
<evidence type="ECO:0000256" key="2">
    <source>
        <dbReference type="ARBA" id="ARBA00004766"/>
    </source>
</evidence>
<dbReference type="Pfam" id="PF22468">
    <property type="entry name" value="ACT_9"/>
    <property type="match status" value="2"/>
</dbReference>
<dbReference type="InterPro" id="IPR001341">
    <property type="entry name" value="Asp_kinase"/>
</dbReference>
<dbReference type="Proteomes" id="UP000242699">
    <property type="component" value="Unassembled WGS sequence"/>
</dbReference>
<evidence type="ECO:0000256" key="13">
    <source>
        <dbReference type="ARBA" id="ARBA00023154"/>
    </source>
</evidence>
<dbReference type="InterPro" id="IPR002912">
    <property type="entry name" value="ACT_dom"/>
</dbReference>
<dbReference type="FunFam" id="3.30.2130.10:FF:000001">
    <property type="entry name" value="Bifunctional aspartokinase/homoserine dehydrogenase"/>
    <property type="match status" value="1"/>
</dbReference>
<dbReference type="Pfam" id="PF00696">
    <property type="entry name" value="AA_kinase"/>
    <property type="match status" value="1"/>
</dbReference>
<evidence type="ECO:0000256" key="7">
    <source>
        <dbReference type="ARBA" id="ARBA00022679"/>
    </source>
</evidence>
<dbReference type="UniPathway" id="UPA00050">
    <property type="reaction ID" value="UER00461"/>
</dbReference>
<dbReference type="Gene3D" id="3.40.1160.10">
    <property type="entry name" value="Acetylglutamate kinase-like"/>
    <property type="match status" value="1"/>
</dbReference>
<accession>A0A2T2X8V8</accession>
<dbReference type="GO" id="GO:0004072">
    <property type="term" value="F:aspartate kinase activity"/>
    <property type="evidence" value="ECO:0007669"/>
    <property type="project" value="UniProtKB-EC"/>
</dbReference>
<evidence type="ECO:0000256" key="6">
    <source>
        <dbReference type="ARBA" id="ARBA00022605"/>
    </source>
</evidence>
<evidence type="ECO:0000256" key="16">
    <source>
        <dbReference type="PIRSR" id="PIRSR000726-1"/>
    </source>
</evidence>
<dbReference type="NCBIfam" id="TIGR00656">
    <property type="entry name" value="asp_kin_monofn"/>
    <property type="match status" value="1"/>
</dbReference>
<dbReference type="PANTHER" id="PTHR21499">
    <property type="entry name" value="ASPARTATE KINASE"/>
    <property type="match status" value="1"/>
</dbReference>
<keyword evidence="8" id="KW-0677">Repeat</keyword>
<dbReference type="InterPro" id="IPR005260">
    <property type="entry name" value="Asp_kin_monofn"/>
</dbReference>
<comment type="function">
    <text evidence="1">Catalyzes the phosphorylation of the beta-carboxyl group of aspartic acid with ATP to yield 4-phospho-L-aspartate, which is involved in the branched biosynthetic pathway leading to the biosynthesis of amino acids threonine, isoleucine and methionine.</text>
</comment>
<evidence type="ECO:0000313" key="21">
    <source>
        <dbReference type="Proteomes" id="UP000242699"/>
    </source>
</evidence>
<evidence type="ECO:0000313" key="20">
    <source>
        <dbReference type="EMBL" id="PSR30888.1"/>
    </source>
</evidence>
<evidence type="ECO:0000256" key="9">
    <source>
        <dbReference type="ARBA" id="ARBA00022741"/>
    </source>
</evidence>
<dbReference type="NCBIfam" id="NF005155">
    <property type="entry name" value="PRK06635.1-4"/>
    <property type="match status" value="1"/>
</dbReference>
<feature type="domain" description="ACT" evidence="19">
    <location>
        <begin position="264"/>
        <end position="347"/>
    </location>
</feature>
<comment type="pathway">
    <text evidence="2 18">Amino-acid biosynthesis; L-lysine biosynthesis via DAP pathway; (S)-tetrahydrodipicolinate from L-aspartate: step 1/4.</text>
</comment>
<dbReference type="PROSITE" id="PS51671">
    <property type="entry name" value="ACT"/>
    <property type="match status" value="1"/>
</dbReference>
<dbReference type="EMBL" id="PXYT01000006">
    <property type="protein sequence ID" value="PSR30888.1"/>
    <property type="molecule type" value="Genomic_DNA"/>
</dbReference>
<dbReference type="CDD" id="cd04246">
    <property type="entry name" value="AAK_AK-DapG-like"/>
    <property type="match status" value="1"/>
</dbReference>